<dbReference type="InterPro" id="IPR008930">
    <property type="entry name" value="Terpenoid_cyclase/PrenylTrfase"/>
</dbReference>
<dbReference type="EMBL" id="BKAG01000062">
    <property type="protein sequence ID" value="GEP45907.1"/>
    <property type="molecule type" value="Genomic_DNA"/>
</dbReference>
<protein>
    <recommendedName>
        <fullName evidence="5">Squalene cyclase C-terminal domain-containing protein</fullName>
    </recommendedName>
</protein>
<dbReference type="CDD" id="cd00688">
    <property type="entry name" value="ISOPREN_C2_like"/>
    <property type="match status" value="1"/>
</dbReference>
<dbReference type="OrthoDB" id="179940at2"/>
<dbReference type="AlphaFoldDB" id="A0A512MGN0"/>
<name>A0A512MGN0_9BACT</name>
<dbReference type="RefSeq" id="WP_146855291.1">
    <property type="nucleotide sequence ID" value="NZ_BKAG01000062.1"/>
</dbReference>
<evidence type="ECO:0008006" key="5">
    <source>
        <dbReference type="Google" id="ProtNLM"/>
    </source>
</evidence>
<evidence type="ECO:0000313" key="3">
    <source>
        <dbReference type="EMBL" id="GEP45907.1"/>
    </source>
</evidence>
<evidence type="ECO:0000313" key="4">
    <source>
        <dbReference type="Proteomes" id="UP000321577"/>
    </source>
</evidence>
<dbReference type="Gene3D" id="1.50.10.20">
    <property type="match status" value="2"/>
</dbReference>
<organism evidence="3 4">
    <name type="scientific">Brevifollis gellanilyticus</name>
    <dbReference type="NCBI Taxonomy" id="748831"/>
    <lineage>
        <taxon>Bacteria</taxon>
        <taxon>Pseudomonadati</taxon>
        <taxon>Verrucomicrobiota</taxon>
        <taxon>Verrucomicrobiia</taxon>
        <taxon>Verrucomicrobiales</taxon>
        <taxon>Verrucomicrobiaceae</taxon>
    </lineage>
</organism>
<sequence length="389" mass="42418">MIHQPFCKLLVLASASLFVGSLTCHAADAALKQDVEKAITRGLDYLQAQQDQKGYWVTPDDPALSALVISALKQNPSQDRAKENDATKRGYDFLMSQVKPDGGIYSKARANYNTSIGLMAIVLRARPEDEQIIRAAHAFVSHQQNDVDTPGKTDNPFDGGIGYGGESKPGAPAHADLSNTTFALEALYYSKQMFSDSGKPIDKKDDLNWDAAIQFISRCQNRPGSNDQSWAGEDKKNIGAFGYTPVPQAERGQKKEGPTPMRQYGSISYAGMLSFIYAGLTPEDPRVKAALEWLGQNYTVDENPGMGAEGLYYYYHTMAKALATAQIGTLKTKSGDVDWKDALGKKLISLQGADGSWANTASGRWMESSPVLVTAYTVLALEQVHRSLK</sequence>
<dbReference type="Proteomes" id="UP000321577">
    <property type="component" value="Unassembled WGS sequence"/>
</dbReference>
<feature type="chain" id="PRO_5022187455" description="Squalene cyclase C-terminal domain-containing protein" evidence="2">
    <location>
        <begin position="27"/>
        <end position="389"/>
    </location>
</feature>
<accession>A0A512MGN0</accession>
<gene>
    <name evidence="3" type="ORF">BGE01nite_51980</name>
</gene>
<evidence type="ECO:0000256" key="1">
    <source>
        <dbReference type="SAM" id="MobiDB-lite"/>
    </source>
</evidence>
<dbReference type="SUPFAM" id="SSF48239">
    <property type="entry name" value="Terpenoid cyclases/Protein prenyltransferases"/>
    <property type="match status" value="1"/>
</dbReference>
<feature type="signal peptide" evidence="2">
    <location>
        <begin position="1"/>
        <end position="26"/>
    </location>
</feature>
<evidence type="ECO:0000256" key="2">
    <source>
        <dbReference type="SAM" id="SignalP"/>
    </source>
</evidence>
<reference evidence="3 4" key="1">
    <citation type="submission" date="2019-07" db="EMBL/GenBank/DDBJ databases">
        <title>Whole genome shotgun sequence of Brevifollis gellanilyticus NBRC 108608.</title>
        <authorList>
            <person name="Hosoyama A."/>
            <person name="Uohara A."/>
            <person name="Ohji S."/>
            <person name="Ichikawa N."/>
        </authorList>
    </citation>
    <scope>NUCLEOTIDE SEQUENCE [LARGE SCALE GENOMIC DNA]</scope>
    <source>
        <strain evidence="3 4">NBRC 108608</strain>
    </source>
</reference>
<keyword evidence="2" id="KW-0732">Signal</keyword>
<comment type="caution">
    <text evidence="3">The sequence shown here is derived from an EMBL/GenBank/DDBJ whole genome shotgun (WGS) entry which is preliminary data.</text>
</comment>
<proteinExistence type="predicted"/>
<feature type="region of interest" description="Disordered" evidence="1">
    <location>
        <begin position="242"/>
        <end position="261"/>
    </location>
</feature>
<keyword evidence="4" id="KW-1185">Reference proteome</keyword>